<dbReference type="STRING" id="550983.A4R26_19570"/>
<comment type="caution">
    <text evidence="2">The sequence shown here is derived from an EMBL/GenBank/DDBJ whole genome shotgun (WGS) entry which is preliminary data.</text>
</comment>
<dbReference type="EMBL" id="LWBP01000145">
    <property type="protein sequence ID" value="OQP60804.1"/>
    <property type="molecule type" value="Genomic_DNA"/>
</dbReference>
<dbReference type="AlphaFoldDB" id="A0A1V9FR19"/>
<feature type="domain" description="SusD-like N-terminal" evidence="1">
    <location>
        <begin position="22"/>
        <end position="224"/>
    </location>
</feature>
<accession>A0A1V9FR19</accession>
<dbReference type="SUPFAM" id="SSF48452">
    <property type="entry name" value="TPR-like"/>
    <property type="match status" value="1"/>
</dbReference>
<sequence>MYKQITYFSLYALLFTAAGCKKFLDKNPDNRAALTTPEQVSQLLGTAYPQANYMAFTESISDNVTDKGTGVQDKTNVDPYFFRDVTDNQQDSPEFYWNACYTAIAAANQALEAIANAGADSTGYTAQKGEALVCRAYAHFMLVTFFAKVYDPSTASTDLGIPYVTTPEKVVFKQYDRKTVAYVYQMIEQDLTTGLPLIDDTKYTIPRYHFTKAAANAFASRFYLFKGDFAKVLNHANAVFAAGNITSMLRPWNTTYRTMTPQELFAVYQKATETANLLLCETASLWGRNYYTVRYGMNSEIRDEIFSQNVTGGEWAFSYQTYTAGTNNYVIPKINEYFVRNSVNANIGLPYVMVPLFTTEEVLFNRIEANIYLNNSNANAAIADLNTYASTRIVNYNAATHSITPTRLQGYYGSANVRLNALNALLDFKRAEYVQEGMRWFDILRYEIGVVHTTTDGQTLTLPGNSLQRVFQLPESVSQSGMQLNPR</sequence>
<dbReference type="PROSITE" id="PS51257">
    <property type="entry name" value="PROKAR_LIPOPROTEIN"/>
    <property type="match status" value="1"/>
</dbReference>
<evidence type="ECO:0000313" key="2">
    <source>
        <dbReference type="EMBL" id="OQP60804.1"/>
    </source>
</evidence>
<protein>
    <recommendedName>
        <fullName evidence="1">SusD-like N-terminal domain-containing protein</fullName>
    </recommendedName>
</protein>
<name>A0A1V9FR19_9BACT</name>
<gene>
    <name evidence="2" type="ORF">A4R26_19570</name>
</gene>
<evidence type="ECO:0000313" key="3">
    <source>
        <dbReference type="Proteomes" id="UP000192276"/>
    </source>
</evidence>
<evidence type="ECO:0000259" key="1">
    <source>
        <dbReference type="Pfam" id="PF14322"/>
    </source>
</evidence>
<reference evidence="3" key="1">
    <citation type="submission" date="2016-04" db="EMBL/GenBank/DDBJ databases">
        <authorList>
            <person name="Chen L."/>
            <person name="Zhuang W."/>
            <person name="Wang G."/>
        </authorList>
    </citation>
    <scope>NUCLEOTIDE SEQUENCE [LARGE SCALE GENOMIC DNA]</scope>
    <source>
        <strain evidence="3">208</strain>
    </source>
</reference>
<proteinExistence type="predicted"/>
<dbReference type="OrthoDB" id="1147023at2"/>
<dbReference type="InterPro" id="IPR033985">
    <property type="entry name" value="SusD-like_N"/>
</dbReference>
<dbReference type="Gene3D" id="1.25.40.390">
    <property type="match status" value="1"/>
</dbReference>
<dbReference type="InterPro" id="IPR011990">
    <property type="entry name" value="TPR-like_helical_dom_sf"/>
</dbReference>
<dbReference type="Proteomes" id="UP000192276">
    <property type="component" value="Unassembled WGS sequence"/>
</dbReference>
<organism evidence="2 3">
    <name type="scientific">Niastella populi</name>
    <dbReference type="NCBI Taxonomy" id="550983"/>
    <lineage>
        <taxon>Bacteria</taxon>
        <taxon>Pseudomonadati</taxon>
        <taxon>Bacteroidota</taxon>
        <taxon>Chitinophagia</taxon>
        <taxon>Chitinophagales</taxon>
        <taxon>Chitinophagaceae</taxon>
        <taxon>Niastella</taxon>
    </lineage>
</organism>
<dbReference type="RefSeq" id="WP_081164264.1">
    <property type="nucleotide sequence ID" value="NZ_LWBP01000145.1"/>
</dbReference>
<keyword evidence="3" id="KW-1185">Reference proteome</keyword>
<dbReference type="Pfam" id="PF14322">
    <property type="entry name" value="SusD-like_3"/>
    <property type="match status" value="1"/>
</dbReference>